<name>A0A1J1ACU1_9EURY</name>
<keyword evidence="1" id="KW-1133">Transmembrane helix</keyword>
<evidence type="ECO:0000256" key="1">
    <source>
        <dbReference type="SAM" id="Phobius"/>
    </source>
</evidence>
<dbReference type="AlphaFoldDB" id="A0A1J1ACU1"/>
<reference evidence="3" key="1">
    <citation type="submission" date="2016-08" db="EMBL/GenBank/DDBJ databases">
        <title>Discovery of first anaerobic lithoheterotrophic haloarchae widely represented in hypersaline habitats.</title>
        <authorList>
            <person name="Sorokin D.Y."/>
            <person name="Kublanov I.V."/>
            <person name="Roman P."/>
            <person name="Sinninghe Damste J.S."/>
            <person name="Golyshin P.N."/>
            <person name="Rojo D."/>
            <person name="Ciordia S."/>
            <person name="Mena Md.C."/>
            <person name="Ferrer M."/>
            <person name="Smedile F."/>
            <person name="Messina E."/>
            <person name="La Cono V."/>
            <person name="Yakimov M.M."/>
        </authorList>
    </citation>
    <scope>NUCLEOTIDE SEQUENCE [LARGE SCALE GENOMIC DNA]</scope>
    <source>
        <strain evidence="3">HSR6</strain>
    </source>
</reference>
<evidence type="ECO:0000313" key="3">
    <source>
        <dbReference type="Proteomes" id="UP000186165"/>
    </source>
</evidence>
<protein>
    <submittedName>
        <fullName evidence="2">Uncharacterized protein</fullName>
    </submittedName>
</protein>
<dbReference type="Proteomes" id="UP000186165">
    <property type="component" value="Chromosome"/>
</dbReference>
<keyword evidence="1" id="KW-0812">Transmembrane</keyword>
<sequence length="123" mass="12918">MFSSARRGQIEPLPALLAVAIFAIGISLYGVTLSGVPNPTGPEITDATVSATAETLGEGSTVVPARMDQLDGELPPDVGVTLRADGQVWEYNDPPADPDRTRIRHVLVRTATGEQPGLLRVSA</sequence>
<dbReference type="Pfam" id="PF23956">
    <property type="entry name" value="DUF7285"/>
    <property type="match status" value="1"/>
</dbReference>
<accession>A0A1J1ACU1</accession>
<dbReference type="InterPro" id="IPR055709">
    <property type="entry name" value="DUF7285"/>
</dbReference>
<keyword evidence="1" id="KW-0472">Membrane</keyword>
<feature type="transmembrane region" description="Helical" evidence="1">
    <location>
        <begin position="12"/>
        <end position="31"/>
    </location>
</feature>
<dbReference type="EMBL" id="CP016804">
    <property type="protein sequence ID" value="APE95978.1"/>
    <property type="molecule type" value="Genomic_DNA"/>
</dbReference>
<organism evidence="2 3">
    <name type="scientific">Halodesulfurarchaeum formicicum</name>
    <dbReference type="NCBI Taxonomy" id="1873524"/>
    <lineage>
        <taxon>Archaea</taxon>
        <taxon>Methanobacteriati</taxon>
        <taxon>Methanobacteriota</taxon>
        <taxon>Stenosarchaea group</taxon>
        <taxon>Halobacteria</taxon>
        <taxon>Halobacteriales</taxon>
        <taxon>Halobacteriaceae</taxon>
        <taxon>Halodesulfurarchaeum</taxon>
    </lineage>
</organism>
<dbReference type="RefSeq" id="WP_071933270.1">
    <property type="nucleotide sequence ID" value="NZ_CP016804.1"/>
</dbReference>
<dbReference type="GeneID" id="30418062"/>
<gene>
    <name evidence="2" type="ORF">HSR6_1535</name>
</gene>
<dbReference type="KEGG" id="hhsr:HSR6_1535"/>
<evidence type="ECO:0000313" key="2">
    <source>
        <dbReference type="EMBL" id="APE95978.1"/>
    </source>
</evidence>
<proteinExistence type="predicted"/>
<keyword evidence="3" id="KW-1185">Reference proteome</keyword>